<dbReference type="AlphaFoldDB" id="A0A072TPX0"/>
<dbReference type="Gene3D" id="1.25.40.10">
    <property type="entry name" value="Tetratricopeptide repeat domain"/>
    <property type="match status" value="1"/>
</dbReference>
<keyword evidence="2" id="KW-1133">Transmembrane helix</keyword>
<organism evidence="3 5">
    <name type="scientific">Medicago truncatula</name>
    <name type="common">Barrel medic</name>
    <name type="synonym">Medicago tribuloides</name>
    <dbReference type="NCBI Taxonomy" id="3880"/>
    <lineage>
        <taxon>Eukaryota</taxon>
        <taxon>Viridiplantae</taxon>
        <taxon>Streptophyta</taxon>
        <taxon>Embryophyta</taxon>
        <taxon>Tracheophyta</taxon>
        <taxon>Spermatophyta</taxon>
        <taxon>Magnoliopsida</taxon>
        <taxon>eudicotyledons</taxon>
        <taxon>Gunneridae</taxon>
        <taxon>Pentapetalae</taxon>
        <taxon>rosids</taxon>
        <taxon>fabids</taxon>
        <taxon>Fabales</taxon>
        <taxon>Fabaceae</taxon>
        <taxon>Papilionoideae</taxon>
        <taxon>50 kb inversion clade</taxon>
        <taxon>NPAAA clade</taxon>
        <taxon>Hologalegina</taxon>
        <taxon>IRL clade</taxon>
        <taxon>Trifolieae</taxon>
        <taxon>Medicago</taxon>
    </lineage>
</organism>
<dbReference type="EnsemblPlants" id="KEH15630">
    <property type="protein sequence ID" value="KEH15630"/>
    <property type="gene ID" value="MTR_0715s0040"/>
</dbReference>
<keyword evidence="2" id="KW-0472">Membrane</keyword>
<dbReference type="HOGENOM" id="CLU_401924_0_0_1"/>
<feature type="region of interest" description="Disordered" evidence="1">
    <location>
        <begin position="532"/>
        <end position="570"/>
    </location>
</feature>
<keyword evidence="5" id="KW-1185">Reference proteome</keyword>
<dbReference type="Pfam" id="PF14559">
    <property type="entry name" value="TPR_19"/>
    <property type="match status" value="1"/>
</dbReference>
<gene>
    <name evidence="3" type="ORF">MTR_0715s0040</name>
</gene>
<dbReference type="EMBL" id="KL403439">
    <property type="protein sequence ID" value="KEH15630.1"/>
    <property type="molecule type" value="Genomic_DNA"/>
</dbReference>
<feature type="transmembrane region" description="Helical" evidence="2">
    <location>
        <begin position="592"/>
        <end position="611"/>
    </location>
</feature>
<evidence type="ECO:0000313" key="4">
    <source>
        <dbReference type="EnsemblPlants" id="KEH15630"/>
    </source>
</evidence>
<dbReference type="Proteomes" id="UP000002051">
    <property type="component" value="Unassembled WGS sequence"/>
</dbReference>
<feature type="compositionally biased region" description="Low complexity" evidence="1">
    <location>
        <begin position="538"/>
        <end position="557"/>
    </location>
</feature>
<keyword evidence="2" id="KW-0812">Transmembrane</keyword>
<dbReference type="InterPro" id="IPR014729">
    <property type="entry name" value="Rossmann-like_a/b/a_fold"/>
</dbReference>
<name>A0A072TPX0_MEDTR</name>
<feature type="compositionally biased region" description="Basic and acidic residues" evidence="1">
    <location>
        <begin position="674"/>
        <end position="685"/>
    </location>
</feature>
<reference evidence="3 5" key="1">
    <citation type="journal article" date="2011" name="Nature">
        <title>The Medicago genome provides insight into the evolution of rhizobial symbioses.</title>
        <authorList>
            <person name="Young N.D."/>
            <person name="Debelle F."/>
            <person name="Oldroyd G.E."/>
            <person name="Geurts R."/>
            <person name="Cannon S.B."/>
            <person name="Udvardi M.K."/>
            <person name="Benedito V.A."/>
            <person name="Mayer K.F."/>
            <person name="Gouzy J."/>
            <person name="Schoof H."/>
            <person name="Van de Peer Y."/>
            <person name="Proost S."/>
            <person name="Cook D.R."/>
            <person name="Meyers B.C."/>
            <person name="Spannagl M."/>
            <person name="Cheung F."/>
            <person name="De Mita S."/>
            <person name="Krishnakumar V."/>
            <person name="Gundlach H."/>
            <person name="Zhou S."/>
            <person name="Mudge J."/>
            <person name="Bharti A.K."/>
            <person name="Murray J.D."/>
            <person name="Naoumkina M.A."/>
            <person name="Rosen B."/>
            <person name="Silverstein K.A."/>
            <person name="Tang H."/>
            <person name="Rombauts S."/>
            <person name="Zhao P.X."/>
            <person name="Zhou P."/>
            <person name="Barbe V."/>
            <person name="Bardou P."/>
            <person name="Bechner M."/>
            <person name="Bellec A."/>
            <person name="Berger A."/>
            <person name="Berges H."/>
            <person name="Bidwell S."/>
            <person name="Bisseling T."/>
            <person name="Choisne N."/>
            <person name="Couloux A."/>
            <person name="Denny R."/>
            <person name="Deshpande S."/>
            <person name="Dai X."/>
            <person name="Doyle J.J."/>
            <person name="Dudez A.M."/>
            <person name="Farmer A.D."/>
            <person name="Fouteau S."/>
            <person name="Franken C."/>
            <person name="Gibelin C."/>
            <person name="Gish J."/>
            <person name="Goldstein S."/>
            <person name="Gonzalez A.J."/>
            <person name="Green P.J."/>
            <person name="Hallab A."/>
            <person name="Hartog M."/>
            <person name="Hua A."/>
            <person name="Humphray S.J."/>
            <person name="Jeong D.H."/>
            <person name="Jing Y."/>
            <person name="Jocker A."/>
            <person name="Kenton S.M."/>
            <person name="Kim D.J."/>
            <person name="Klee K."/>
            <person name="Lai H."/>
            <person name="Lang C."/>
            <person name="Lin S."/>
            <person name="Macmil S.L."/>
            <person name="Magdelenat G."/>
            <person name="Matthews L."/>
            <person name="McCorrison J."/>
            <person name="Monaghan E.L."/>
            <person name="Mun J.H."/>
            <person name="Najar F.Z."/>
            <person name="Nicholson C."/>
            <person name="Noirot C."/>
            <person name="O'Bleness M."/>
            <person name="Paule C.R."/>
            <person name="Poulain J."/>
            <person name="Prion F."/>
            <person name="Qin B."/>
            <person name="Qu C."/>
            <person name="Retzel E.F."/>
            <person name="Riddle C."/>
            <person name="Sallet E."/>
            <person name="Samain S."/>
            <person name="Samson N."/>
            <person name="Sanders I."/>
            <person name="Saurat O."/>
            <person name="Scarpelli C."/>
            <person name="Schiex T."/>
            <person name="Segurens B."/>
            <person name="Severin A.J."/>
            <person name="Sherrier D.J."/>
            <person name="Shi R."/>
            <person name="Sims S."/>
            <person name="Singer S.R."/>
            <person name="Sinharoy S."/>
            <person name="Sterck L."/>
            <person name="Viollet A."/>
            <person name="Wang B.B."/>
            <person name="Wang K."/>
            <person name="Wang M."/>
            <person name="Wang X."/>
            <person name="Warfsmann J."/>
            <person name="Weissenbach J."/>
            <person name="White D.D."/>
            <person name="White J.D."/>
            <person name="Wiley G.B."/>
            <person name="Wincker P."/>
            <person name="Xing Y."/>
            <person name="Yang L."/>
            <person name="Yao Z."/>
            <person name="Ying F."/>
            <person name="Zhai J."/>
            <person name="Zhou L."/>
            <person name="Zuber A."/>
            <person name="Denarie J."/>
            <person name="Dixon R.A."/>
            <person name="May G.D."/>
            <person name="Schwartz D.C."/>
            <person name="Rogers J."/>
            <person name="Quetier F."/>
            <person name="Town C.D."/>
            <person name="Roe B.A."/>
        </authorList>
    </citation>
    <scope>NUCLEOTIDE SEQUENCE [LARGE SCALE GENOMIC DNA]</scope>
    <source>
        <strain evidence="3">A17</strain>
        <strain evidence="4 5">cv. Jemalong A17</strain>
    </source>
</reference>
<proteinExistence type="predicted"/>
<evidence type="ECO:0000256" key="2">
    <source>
        <dbReference type="SAM" id="Phobius"/>
    </source>
</evidence>
<evidence type="ECO:0000256" key="1">
    <source>
        <dbReference type="SAM" id="MobiDB-lite"/>
    </source>
</evidence>
<dbReference type="SUPFAM" id="SSF48452">
    <property type="entry name" value="TPR-like"/>
    <property type="match status" value="1"/>
</dbReference>
<accession>A0A072TPX0</accession>
<evidence type="ECO:0000313" key="3">
    <source>
        <dbReference type="EMBL" id="KEH15630.1"/>
    </source>
</evidence>
<reference evidence="4" key="3">
    <citation type="submission" date="2015-06" db="UniProtKB">
        <authorList>
            <consortium name="EnsemblPlants"/>
        </authorList>
    </citation>
    <scope>IDENTIFICATION</scope>
    <source>
        <strain evidence="4">cv. Jemalong A17</strain>
    </source>
</reference>
<sequence length="685" mass="76858">MVVRRQAGDMLARWQGRWRANLKRYRELSCVKLILPWSTPAMRFCTSELKTSVIASELKKRFPSTPVVNVTGVRREESTARSKMPVWAPMQKLQRRNLEGVSWNAIIDAPKGAVLDAIHEGGLVLHEAYTKYNTSRVSCVYCIMSSESDLRAAATCVDNAPLLREMVDLECESTFAFQGDKWLADVAPHLLTREMCERVEAAKVAADKRRTAEARIPKHLLYVRGWPTLVPSIEEADLIASVRREVAAALGIDVQCVTGPEVRERYEALFCKHEASHSIGSGEDHTVEGLVQMNFEPNVVPNGLPLITGAWLTMRPWRRESSAAQYHAPLPQTLLLSKFAVRRRSPAREAFSANSRVSNRCITVAQRRSGDYSTRRPPRREIGKVRFSGRVLDTRSVGHNRKCKCTFCVTNLPVPARNLSMLRPIRRSLLPIALFGQCVLAHAEPSVTDVDAAIKAGQYIQAEQLVKEAAPNHPGSPRIHYMLAQVLSRLPGREEEARQEYQQAMRLNPQLPFADTIEINALQERLRLNEPAHPPEAMPQAPMQLQQAPAPSATQQAPLPPGPKVVPFRPHLQQPQLGLYDRGMLFIQENNIAVAAVVGVLAVVLIGWSFVGRKKNGDGSRKKKDRKSSRRREPTVPADEAGQEAETFEYRDGVAPQHDSAERRDVPGEWTPQHQHDDERDEFVR</sequence>
<evidence type="ECO:0000313" key="5">
    <source>
        <dbReference type="Proteomes" id="UP000002051"/>
    </source>
</evidence>
<dbReference type="Gene3D" id="3.40.50.620">
    <property type="entry name" value="HUPs"/>
    <property type="match status" value="1"/>
</dbReference>
<dbReference type="InterPro" id="IPR011990">
    <property type="entry name" value="TPR-like_helical_dom_sf"/>
</dbReference>
<feature type="compositionally biased region" description="Basic residues" evidence="1">
    <location>
        <begin position="621"/>
        <end position="630"/>
    </location>
</feature>
<protein>
    <submittedName>
        <fullName evidence="3">TPR repeat protein</fullName>
    </submittedName>
</protein>
<reference evidence="3 5" key="2">
    <citation type="journal article" date="2014" name="BMC Genomics">
        <title>An improved genome release (version Mt4.0) for the model legume Medicago truncatula.</title>
        <authorList>
            <person name="Tang H."/>
            <person name="Krishnakumar V."/>
            <person name="Bidwell S."/>
            <person name="Rosen B."/>
            <person name="Chan A."/>
            <person name="Zhou S."/>
            <person name="Gentzbittel L."/>
            <person name="Childs K.L."/>
            <person name="Yandell M."/>
            <person name="Gundlach H."/>
            <person name="Mayer K.F."/>
            <person name="Schwartz D.C."/>
            <person name="Town C.D."/>
        </authorList>
    </citation>
    <scope>GENOME REANNOTATION</scope>
    <source>
        <strain evidence="3">A17</strain>
        <strain evidence="4 5">cv. Jemalong A17</strain>
    </source>
</reference>
<feature type="region of interest" description="Disordered" evidence="1">
    <location>
        <begin position="614"/>
        <end position="685"/>
    </location>
</feature>